<evidence type="ECO:0000259" key="9">
    <source>
        <dbReference type="PROSITE" id="PS51873"/>
    </source>
</evidence>
<keyword evidence="6" id="KW-0863">Zinc-finger</keyword>
<keyword evidence="7" id="KW-0833">Ubl conjugation pathway</keyword>
<dbReference type="AlphaFoldDB" id="A0A9N9PUC4"/>
<comment type="catalytic activity">
    <reaction evidence="1">
        <text>[E2 ubiquitin-conjugating enzyme]-S-ubiquitinyl-L-cysteine + [acceptor protein]-L-lysine = [E2 ubiquitin-conjugating enzyme]-L-cysteine + [acceptor protein]-N(6)-ubiquitinyl-L-lysine.</text>
        <dbReference type="EC" id="2.3.2.31"/>
    </reaction>
</comment>
<dbReference type="SUPFAM" id="SSF57850">
    <property type="entry name" value="RING/U-box"/>
    <property type="match status" value="2"/>
</dbReference>
<evidence type="ECO:0000256" key="5">
    <source>
        <dbReference type="ARBA" id="ARBA00022737"/>
    </source>
</evidence>
<keyword evidence="3" id="KW-0808">Transferase</keyword>
<dbReference type="InterPro" id="IPR013083">
    <property type="entry name" value="Znf_RING/FYVE/PHD"/>
</dbReference>
<evidence type="ECO:0000256" key="6">
    <source>
        <dbReference type="ARBA" id="ARBA00022771"/>
    </source>
</evidence>
<dbReference type="CDD" id="cd22584">
    <property type="entry name" value="Rcat_RBR_unk"/>
    <property type="match status" value="1"/>
</dbReference>
<accession>A0A9N9PUC4</accession>
<sequence>MDDETAALIIQIQIEDSRELFERLSGKGKGREDELSDAQIALQIYMEELQGNAAIIADRRMTRSIAHACQTDGVALTAVLSQEHDCASDHEAACRLSGVEITAPLDPWTVTSEFLDEELLEKLKALYVATPAEGAEIEAIGTADEHHERNVVNQPEGSDWAASRLRKVPKRRCIACQEQFQFWDIARVPCSHEYCRACLKELFQVAIHDDSLFPPKCCKQPIVPDRVRVFLTPELVDMYERKKIEFETQDRTYCSNLECSSFLRVEGTTQDRIRCSICQQVTCTMCKGKEHAGDCPADSALQEVLTVASENGWRRCTGCRAVVELSTGCNHITCRCGSQFCYLCGERWKSCQCAQWDEDRLLARANQVVARQPRQINAQAQVAAVAENLRTRHNCEHRSWRYVGGQHQCEECRDTLHSYIFECTQCNIQACNRCRHNRL</sequence>
<keyword evidence="11" id="KW-1185">Reference proteome</keyword>
<dbReference type="OrthoDB" id="9977870at2759"/>
<feature type="domain" description="RING-type" evidence="9">
    <location>
        <begin position="169"/>
        <end position="357"/>
    </location>
</feature>
<dbReference type="PANTHER" id="PTHR11685">
    <property type="entry name" value="RBR FAMILY RING FINGER AND IBR DOMAIN-CONTAINING"/>
    <property type="match status" value="1"/>
</dbReference>
<dbReference type="EMBL" id="CAJVRL010000056">
    <property type="protein sequence ID" value="CAG8954382.1"/>
    <property type="molecule type" value="Genomic_DNA"/>
</dbReference>
<dbReference type="GO" id="GO:0061630">
    <property type="term" value="F:ubiquitin protein ligase activity"/>
    <property type="evidence" value="ECO:0007669"/>
    <property type="project" value="UniProtKB-EC"/>
</dbReference>
<evidence type="ECO:0000256" key="3">
    <source>
        <dbReference type="ARBA" id="ARBA00022679"/>
    </source>
</evidence>
<evidence type="ECO:0000256" key="8">
    <source>
        <dbReference type="ARBA" id="ARBA00022833"/>
    </source>
</evidence>
<dbReference type="Pfam" id="PF01485">
    <property type="entry name" value="IBR"/>
    <property type="match status" value="2"/>
</dbReference>
<dbReference type="InterPro" id="IPR031127">
    <property type="entry name" value="E3_UB_ligase_RBR"/>
</dbReference>
<keyword evidence="8" id="KW-0862">Zinc</keyword>
<organism evidence="10 11">
    <name type="scientific">Hymenoscyphus fraxineus</name>
    <dbReference type="NCBI Taxonomy" id="746836"/>
    <lineage>
        <taxon>Eukaryota</taxon>
        <taxon>Fungi</taxon>
        <taxon>Dikarya</taxon>
        <taxon>Ascomycota</taxon>
        <taxon>Pezizomycotina</taxon>
        <taxon>Leotiomycetes</taxon>
        <taxon>Helotiales</taxon>
        <taxon>Helotiaceae</taxon>
        <taxon>Hymenoscyphus</taxon>
    </lineage>
</organism>
<evidence type="ECO:0000313" key="11">
    <source>
        <dbReference type="Proteomes" id="UP000696280"/>
    </source>
</evidence>
<reference evidence="10" key="1">
    <citation type="submission" date="2021-07" db="EMBL/GenBank/DDBJ databases">
        <authorList>
            <person name="Durling M."/>
        </authorList>
    </citation>
    <scope>NUCLEOTIDE SEQUENCE</scope>
</reference>
<evidence type="ECO:0000256" key="4">
    <source>
        <dbReference type="ARBA" id="ARBA00022723"/>
    </source>
</evidence>
<proteinExistence type="predicted"/>
<evidence type="ECO:0000256" key="2">
    <source>
        <dbReference type="ARBA" id="ARBA00012251"/>
    </source>
</evidence>
<dbReference type="CDD" id="cd20335">
    <property type="entry name" value="BRcat_RBR"/>
    <property type="match status" value="1"/>
</dbReference>
<dbReference type="GO" id="GO:0008270">
    <property type="term" value="F:zinc ion binding"/>
    <property type="evidence" value="ECO:0007669"/>
    <property type="project" value="UniProtKB-KW"/>
</dbReference>
<comment type="caution">
    <text evidence="10">The sequence shown here is derived from an EMBL/GenBank/DDBJ whole genome shotgun (WGS) entry which is preliminary data.</text>
</comment>
<dbReference type="EC" id="2.3.2.31" evidence="2"/>
<dbReference type="PROSITE" id="PS00518">
    <property type="entry name" value="ZF_RING_1"/>
    <property type="match status" value="1"/>
</dbReference>
<dbReference type="SMART" id="SM00647">
    <property type="entry name" value="IBR"/>
    <property type="match status" value="2"/>
</dbReference>
<evidence type="ECO:0000256" key="1">
    <source>
        <dbReference type="ARBA" id="ARBA00001798"/>
    </source>
</evidence>
<dbReference type="InterPro" id="IPR017907">
    <property type="entry name" value="Znf_RING_CS"/>
</dbReference>
<dbReference type="GO" id="GO:0016567">
    <property type="term" value="P:protein ubiquitination"/>
    <property type="evidence" value="ECO:0007669"/>
    <property type="project" value="InterPro"/>
</dbReference>
<keyword evidence="4" id="KW-0479">Metal-binding</keyword>
<dbReference type="Gene3D" id="1.20.120.1750">
    <property type="match status" value="1"/>
</dbReference>
<evidence type="ECO:0000256" key="7">
    <source>
        <dbReference type="ARBA" id="ARBA00022786"/>
    </source>
</evidence>
<dbReference type="PROSITE" id="PS51873">
    <property type="entry name" value="TRIAD"/>
    <property type="match status" value="1"/>
</dbReference>
<dbReference type="Gene3D" id="3.30.40.10">
    <property type="entry name" value="Zinc/RING finger domain, C3HC4 (zinc finger)"/>
    <property type="match status" value="1"/>
</dbReference>
<dbReference type="InterPro" id="IPR044066">
    <property type="entry name" value="TRIAD_supradom"/>
</dbReference>
<gene>
    <name evidence="10" type="ORF">HYFRA_00006008</name>
</gene>
<name>A0A9N9PUC4_9HELO</name>
<protein>
    <recommendedName>
        <fullName evidence="2">RBR-type E3 ubiquitin transferase</fullName>
        <ecNumber evidence="2">2.3.2.31</ecNumber>
    </recommendedName>
</protein>
<dbReference type="Proteomes" id="UP000696280">
    <property type="component" value="Unassembled WGS sequence"/>
</dbReference>
<evidence type="ECO:0000313" key="10">
    <source>
        <dbReference type="EMBL" id="CAG8954382.1"/>
    </source>
</evidence>
<dbReference type="InterPro" id="IPR002867">
    <property type="entry name" value="IBR_dom"/>
</dbReference>
<keyword evidence="5" id="KW-0677">Repeat</keyword>